<keyword evidence="7" id="KW-1185">Reference proteome</keyword>
<keyword evidence="3" id="KW-0862">Zinc</keyword>
<gene>
    <name evidence="6" type="ORF">CYLTODRAFT_404366</name>
</gene>
<reference evidence="6 7" key="1">
    <citation type="journal article" date="2015" name="Fungal Genet. Biol.">
        <title>Evolution of novel wood decay mechanisms in Agaricales revealed by the genome sequences of Fistulina hepatica and Cylindrobasidium torrendii.</title>
        <authorList>
            <person name="Floudas D."/>
            <person name="Held B.W."/>
            <person name="Riley R."/>
            <person name="Nagy L.G."/>
            <person name="Koehler G."/>
            <person name="Ransdell A.S."/>
            <person name="Younus H."/>
            <person name="Chow J."/>
            <person name="Chiniquy J."/>
            <person name="Lipzen A."/>
            <person name="Tritt A."/>
            <person name="Sun H."/>
            <person name="Haridas S."/>
            <person name="LaButti K."/>
            <person name="Ohm R.A."/>
            <person name="Kues U."/>
            <person name="Blanchette R.A."/>
            <person name="Grigoriev I.V."/>
            <person name="Minto R.E."/>
            <person name="Hibbett D.S."/>
        </authorList>
    </citation>
    <scope>NUCLEOTIDE SEQUENCE [LARGE SCALE GENOMIC DNA]</scope>
    <source>
        <strain evidence="6 7">FP15055 ss-10</strain>
    </source>
</reference>
<keyword evidence="2 4" id="KW-0863">Zinc-finger</keyword>
<dbReference type="SUPFAM" id="SSF144232">
    <property type="entry name" value="HIT/MYND zinc finger-like"/>
    <property type="match status" value="1"/>
</dbReference>
<proteinExistence type="predicted"/>
<evidence type="ECO:0000256" key="2">
    <source>
        <dbReference type="ARBA" id="ARBA00022771"/>
    </source>
</evidence>
<dbReference type="InterPro" id="IPR046824">
    <property type="entry name" value="Mss51-like_C"/>
</dbReference>
<organism evidence="6 7">
    <name type="scientific">Cylindrobasidium torrendii FP15055 ss-10</name>
    <dbReference type="NCBI Taxonomy" id="1314674"/>
    <lineage>
        <taxon>Eukaryota</taxon>
        <taxon>Fungi</taxon>
        <taxon>Dikarya</taxon>
        <taxon>Basidiomycota</taxon>
        <taxon>Agaricomycotina</taxon>
        <taxon>Agaricomycetes</taxon>
        <taxon>Agaricomycetidae</taxon>
        <taxon>Agaricales</taxon>
        <taxon>Marasmiineae</taxon>
        <taxon>Physalacriaceae</taxon>
        <taxon>Cylindrobasidium</taxon>
    </lineage>
</organism>
<keyword evidence="1" id="KW-0479">Metal-binding</keyword>
<dbReference type="Pfam" id="PF20179">
    <property type="entry name" value="MSS51_C"/>
    <property type="match status" value="1"/>
</dbReference>
<dbReference type="Proteomes" id="UP000054007">
    <property type="component" value="Unassembled WGS sequence"/>
</dbReference>
<dbReference type="AlphaFoldDB" id="A0A0D7AZ54"/>
<name>A0A0D7AZ54_9AGAR</name>
<feature type="domain" description="MYND-type" evidence="5">
    <location>
        <begin position="55"/>
        <end position="102"/>
    </location>
</feature>
<protein>
    <recommendedName>
        <fullName evidence="5">MYND-type domain-containing protein</fullName>
    </recommendedName>
</protein>
<dbReference type="EMBL" id="KN880770">
    <property type="protein sequence ID" value="KIY62566.1"/>
    <property type="molecule type" value="Genomic_DNA"/>
</dbReference>
<evidence type="ECO:0000313" key="6">
    <source>
        <dbReference type="EMBL" id="KIY62566.1"/>
    </source>
</evidence>
<evidence type="ECO:0000313" key="7">
    <source>
        <dbReference type="Proteomes" id="UP000054007"/>
    </source>
</evidence>
<dbReference type="InterPro" id="IPR002893">
    <property type="entry name" value="Znf_MYND"/>
</dbReference>
<accession>A0A0D7AZ54</accession>
<dbReference type="GO" id="GO:0008270">
    <property type="term" value="F:zinc ion binding"/>
    <property type="evidence" value="ECO:0007669"/>
    <property type="project" value="UniProtKB-KW"/>
</dbReference>
<dbReference type="PANTHER" id="PTHR47570:SF1">
    <property type="entry name" value="ZINC ION BINDING PROTEIN"/>
    <property type="match status" value="1"/>
</dbReference>
<dbReference type="PANTHER" id="PTHR47570">
    <property type="entry name" value="ZINC ION BINDING PROTEIN"/>
    <property type="match status" value="1"/>
</dbReference>
<evidence type="ECO:0000256" key="1">
    <source>
        <dbReference type="ARBA" id="ARBA00022723"/>
    </source>
</evidence>
<dbReference type="OrthoDB" id="432970at2759"/>
<evidence type="ECO:0000256" key="3">
    <source>
        <dbReference type="ARBA" id="ARBA00022833"/>
    </source>
</evidence>
<dbReference type="STRING" id="1314674.A0A0D7AZ54"/>
<dbReference type="Pfam" id="PF01753">
    <property type="entry name" value="zf-MYND"/>
    <property type="match status" value="1"/>
</dbReference>
<sequence length="495" mass="54464">MDTAAALSALSNMSPAMLESALSSFDPLKPPMEVAQRLKSGANPAMLDAGVEPECIACKQHIKGKVLRCSQCKGVTYCSAPCSKNSWNGTPGKPLTSHKYWCAHNKRHMERLPTTQAMLSQYPWGRQESDGSFNDDLARARYDVLGVANMGFWSVRASNVPHVNRGAEVGAQNPMHTLMQTVYAKFNYTDGTVLLKNKHLSDAEGWKMKKTLIPFRDFALSGTKPPKELKEVLGSWKAWHDWRGLPMESLAPLLMSYPLTVYWLLVNTLKITSPTVGSSDNRVAVHVHLLGAEVELNYLPIFSELALLLPFHDIKLVMFGDCVRTIVSEGKDKPGSLAGLASPSTPVFSYAAPKPSGSGRIEIFLHGSTSLWDENDACSTYGKPNAIVALNGGLGSYAEWIPVVRAAHAERIPFGATDYLEQSAEHSVESIGGFSTSIHISMLRPAPMEKPMERREREKYEVDLNPFARPGQRQIAPVKLPNLVNGFTIAVWKED</sequence>
<dbReference type="Gene3D" id="6.10.140.2220">
    <property type="match status" value="1"/>
</dbReference>
<evidence type="ECO:0000256" key="4">
    <source>
        <dbReference type="PROSITE-ProRule" id="PRU00134"/>
    </source>
</evidence>
<dbReference type="PROSITE" id="PS50865">
    <property type="entry name" value="ZF_MYND_2"/>
    <property type="match status" value="1"/>
</dbReference>
<evidence type="ECO:0000259" key="5">
    <source>
        <dbReference type="PROSITE" id="PS50865"/>
    </source>
</evidence>